<dbReference type="SUPFAM" id="SSF55781">
    <property type="entry name" value="GAF domain-like"/>
    <property type="match status" value="1"/>
</dbReference>
<dbReference type="Pfam" id="PF03861">
    <property type="entry name" value="ANTAR"/>
    <property type="match status" value="1"/>
</dbReference>
<gene>
    <name evidence="5" type="ORF">A6122_1849</name>
</gene>
<dbReference type="Proteomes" id="UP000077071">
    <property type="component" value="Chromosome"/>
</dbReference>
<dbReference type="PATRIC" id="fig|33888.3.peg.2052"/>
<name>A0A160KTU7_9MICO</name>
<evidence type="ECO:0000256" key="1">
    <source>
        <dbReference type="ARBA" id="ARBA00022679"/>
    </source>
</evidence>
<keyword evidence="6" id="KW-1185">Reference proteome</keyword>
<dbReference type="AlphaFoldDB" id="A0A160KTU7"/>
<dbReference type="PROSITE" id="PS50921">
    <property type="entry name" value="ANTAR"/>
    <property type="match status" value="1"/>
</dbReference>
<dbReference type="Gene3D" id="3.30.450.40">
    <property type="match status" value="1"/>
</dbReference>
<dbReference type="OrthoDB" id="3683444at2"/>
<dbReference type="PIRSF" id="PIRSF036625">
    <property type="entry name" value="GAF_ANTAR"/>
    <property type="match status" value="1"/>
</dbReference>
<dbReference type="GO" id="GO:0003723">
    <property type="term" value="F:RNA binding"/>
    <property type="evidence" value="ECO:0007669"/>
    <property type="project" value="InterPro"/>
</dbReference>
<dbReference type="SMART" id="SM00065">
    <property type="entry name" value="GAF"/>
    <property type="match status" value="1"/>
</dbReference>
<evidence type="ECO:0000313" key="5">
    <source>
        <dbReference type="EMBL" id="AND16977.1"/>
    </source>
</evidence>
<dbReference type="InterPro" id="IPR012074">
    <property type="entry name" value="GAF_ANTAR"/>
</dbReference>
<keyword evidence="2" id="KW-0418">Kinase</keyword>
<dbReference type="SMART" id="SM01012">
    <property type="entry name" value="ANTAR"/>
    <property type="match status" value="1"/>
</dbReference>
<protein>
    <submittedName>
        <fullName evidence="5">Transcriptional regulator</fullName>
    </submittedName>
</protein>
<dbReference type="RefSeq" id="WP_068254291.1">
    <property type="nucleotide sequence ID" value="NZ_CP015515.1"/>
</dbReference>
<dbReference type="InterPro" id="IPR011006">
    <property type="entry name" value="CheY-like_superfamily"/>
</dbReference>
<dbReference type="InterPro" id="IPR029016">
    <property type="entry name" value="GAF-like_dom_sf"/>
</dbReference>
<dbReference type="InterPro" id="IPR005561">
    <property type="entry name" value="ANTAR"/>
</dbReference>
<keyword evidence="3" id="KW-0805">Transcription regulation</keyword>
<dbReference type="KEGG" id="rtn:A6122_1849"/>
<organism evidence="5 6">
    <name type="scientific">Rathayibacter tritici</name>
    <dbReference type="NCBI Taxonomy" id="33888"/>
    <lineage>
        <taxon>Bacteria</taxon>
        <taxon>Bacillati</taxon>
        <taxon>Actinomycetota</taxon>
        <taxon>Actinomycetes</taxon>
        <taxon>Micrococcales</taxon>
        <taxon>Microbacteriaceae</taxon>
        <taxon>Rathayibacter</taxon>
    </lineage>
</organism>
<evidence type="ECO:0000313" key="6">
    <source>
        <dbReference type="Proteomes" id="UP000077071"/>
    </source>
</evidence>
<keyword evidence="1" id="KW-0808">Transferase</keyword>
<accession>A0A160KTU7</accession>
<keyword evidence="4" id="KW-0804">Transcription</keyword>
<sequence length="237" mass="25734">MSAPERTQLLLETLTAVADTLVDDFDIVEFLHDLVERCAMIFDAVDVGLVLGDEHDELVVMASTSERTHLIEVLQLSAGDGPCVDSYHAGSVVTAGTLEDIIARWPAFAEAARNSGYESVHAVPLRLRQSTIGSLNFFRDRPGEFDGDDVLAAQTIADVATIGLVQERAIRESALAREHLQHALDTRIVIEQAKGVVAHSQDVDMETAWQVLRQRARSHGARVSDVATSVVAGEIVL</sequence>
<evidence type="ECO:0000256" key="4">
    <source>
        <dbReference type="ARBA" id="ARBA00023163"/>
    </source>
</evidence>
<dbReference type="Pfam" id="PF13185">
    <property type="entry name" value="GAF_2"/>
    <property type="match status" value="1"/>
</dbReference>
<proteinExistence type="predicted"/>
<reference evidence="5 6" key="1">
    <citation type="submission" date="2016-05" db="EMBL/GenBank/DDBJ databases">
        <title>Complete genome sequence of Rathayibacter tritici NCPPB 1953.</title>
        <authorList>
            <person name="Park J."/>
            <person name="Lee H.-H."/>
            <person name="Lee S.-W."/>
            <person name="Seo Y.-S."/>
        </authorList>
    </citation>
    <scope>NUCLEOTIDE SEQUENCE [LARGE SCALE GENOMIC DNA]</scope>
    <source>
        <strain evidence="5 6">NCPPB 1953</strain>
    </source>
</reference>
<dbReference type="STRING" id="33888.A6122_1849"/>
<dbReference type="Gene3D" id="1.10.10.10">
    <property type="entry name" value="Winged helix-like DNA-binding domain superfamily/Winged helix DNA-binding domain"/>
    <property type="match status" value="1"/>
</dbReference>
<dbReference type="SUPFAM" id="SSF52172">
    <property type="entry name" value="CheY-like"/>
    <property type="match status" value="1"/>
</dbReference>
<evidence type="ECO:0000256" key="3">
    <source>
        <dbReference type="ARBA" id="ARBA00023015"/>
    </source>
</evidence>
<evidence type="ECO:0000256" key="2">
    <source>
        <dbReference type="ARBA" id="ARBA00022777"/>
    </source>
</evidence>
<dbReference type="InterPro" id="IPR036388">
    <property type="entry name" value="WH-like_DNA-bd_sf"/>
</dbReference>
<dbReference type="EMBL" id="CP015515">
    <property type="protein sequence ID" value="AND16977.1"/>
    <property type="molecule type" value="Genomic_DNA"/>
</dbReference>
<dbReference type="InterPro" id="IPR003018">
    <property type="entry name" value="GAF"/>
</dbReference>
<dbReference type="GO" id="GO:0016301">
    <property type="term" value="F:kinase activity"/>
    <property type="evidence" value="ECO:0007669"/>
    <property type="project" value="UniProtKB-KW"/>
</dbReference>